<name>A0A9W8JBF6_9AGAR</name>
<evidence type="ECO:0000313" key="3">
    <source>
        <dbReference type="Proteomes" id="UP001140091"/>
    </source>
</evidence>
<proteinExistence type="predicted"/>
<gene>
    <name evidence="2" type="ORF">H1R20_g7148</name>
</gene>
<dbReference type="OrthoDB" id="10562552at2759"/>
<feature type="compositionally biased region" description="Low complexity" evidence="1">
    <location>
        <begin position="141"/>
        <end position="152"/>
    </location>
</feature>
<feature type="non-terminal residue" evidence="2">
    <location>
        <position position="162"/>
    </location>
</feature>
<dbReference type="AlphaFoldDB" id="A0A9W8JBF6"/>
<organism evidence="2 3">
    <name type="scientific">Candolleomyces eurysporus</name>
    <dbReference type="NCBI Taxonomy" id="2828524"/>
    <lineage>
        <taxon>Eukaryota</taxon>
        <taxon>Fungi</taxon>
        <taxon>Dikarya</taxon>
        <taxon>Basidiomycota</taxon>
        <taxon>Agaricomycotina</taxon>
        <taxon>Agaricomycetes</taxon>
        <taxon>Agaricomycetidae</taxon>
        <taxon>Agaricales</taxon>
        <taxon>Agaricineae</taxon>
        <taxon>Psathyrellaceae</taxon>
        <taxon>Candolleomyces</taxon>
    </lineage>
</organism>
<dbReference type="Proteomes" id="UP001140091">
    <property type="component" value="Unassembled WGS sequence"/>
</dbReference>
<feature type="region of interest" description="Disordered" evidence="1">
    <location>
        <begin position="141"/>
        <end position="162"/>
    </location>
</feature>
<sequence>MDPGWQVIYDDLFLGFPVRDITDEKDSLLYTSCTELPDGTLAPSRFEPILARIDDHYNRVLALFDVALDKIATSSPTIASGPSNPPTQSVFTSTSLSTNSAHASDSPSVATSATTVEDAILVEKSSTSLLDTKSVSASSSSHAVNLSASLAHPSTPTAKKPL</sequence>
<dbReference type="EMBL" id="JANBPK010000853">
    <property type="protein sequence ID" value="KAJ2929953.1"/>
    <property type="molecule type" value="Genomic_DNA"/>
</dbReference>
<evidence type="ECO:0000256" key="1">
    <source>
        <dbReference type="SAM" id="MobiDB-lite"/>
    </source>
</evidence>
<protein>
    <submittedName>
        <fullName evidence="2">Uncharacterized protein</fullName>
    </submittedName>
</protein>
<keyword evidence="3" id="KW-1185">Reference proteome</keyword>
<accession>A0A9W8JBF6</accession>
<evidence type="ECO:0000313" key="2">
    <source>
        <dbReference type="EMBL" id="KAJ2929953.1"/>
    </source>
</evidence>
<feature type="region of interest" description="Disordered" evidence="1">
    <location>
        <begin position="74"/>
        <end position="113"/>
    </location>
</feature>
<comment type="caution">
    <text evidence="2">The sequence shown here is derived from an EMBL/GenBank/DDBJ whole genome shotgun (WGS) entry which is preliminary data.</text>
</comment>
<reference evidence="2" key="1">
    <citation type="submission" date="2022-06" db="EMBL/GenBank/DDBJ databases">
        <title>Genome Sequence of Candolleomyces eurysporus.</title>
        <authorList>
            <person name="Buettner E."/>
        </authorList>
    </citation>
    <scope>NUCLEOTIDE SEQUENCE</scope>
    <source>
        <strain evidence="2">VTCC 930004</strain>
    </source>
</reference>